<reference evidence="5 6" key="1">
    <citation type="submission" date="2017-10" db="EMBL/GenBank/DDBJ databases">
        <title>Comparative genomics in systemic dimorphic fungi from Ajellomycetaceae.</title>
        <authorList>
            <person name="Munoz J.F."/>
            <person name="Mcewen J.G."/>
            <person name="Clay O.K."/>
            <person name="Cuomo C.A."/>
        </authorList>
    </citation>
    <scope>NUCLEOTIDE SEQUENCE [LARGE SCALE GENOMIC DNA]</scope>
    <source>
        <strain evidence="5 6">UAMH7299</strain>
    </source>
</reference>
<gene>
    <name evidence="5" type="ORF">AJ80_06490</name>
</gene>
<accession>A0A2B7XUX2</accession>
<feature type="region of interest" description="Disordered" evidence="3">
    <location>
        <begin position="251"/>
        <end position="274"/>
    </location>
</feature>
<evidence type="ECO:0000256" key="3">
    <source>
        <dbReference type="SAM" id="MobiDB-lite"/>
    </source>
</evidence>
<dbReference type="InterPro" id="IPR039896">
    <property type="entry name" value="Red-like"/>
</dbReference>
<feature type="compositionally biased region" description="Basic and acidic residues" evidence="3">
    <location>
        <begin position="468"/>
        <end position="495"/>
    </location>
</feature>
<feature type="compositionally biased region" description="Basic and acidic residues" evidence="3">
    <location>
        <begin position="95"/>
        <end position="108"/>
    </location>
</feature>
<sequence>MNNQQFRRLLSNAPPGSKSQNLDGRSPRESSAGAASTPRPSALGSRMRSSIPMTPRSVTGVDFARQLAEHQRESQQPPTKKFKSSAAPKGTKLPEGYDDRTQQRRLAEGGENEDEEGMGRGGDSLEERIRALEDLVKLGQIDQDTFERLRSGIGVGGDVKSTHLVKGLDWKLLQRAREGEDISKAPAQQASVREEEPNIDEEFEKLLDEKEKDVKSIEREEKVKKGAMAPPAIGGGKMTRDEILRQLKASRLAAASAQPQPSEEPASTLGTRFKKIGAREEKKRWIETDKNGRRREVLLVRDLEGKTKRKVRWIDGPSRQNQTASNGLLVPDKDTKPLGMDVPAEILSRASVPVEEEDDDIFQDAGEYNPLGDIVDDDDSSSESEGEVKQKDKPASKVHLDARDKIPPSEANGEEVSSTAPQAKPRNYFATSSTTTADTANSAGGSNPLISDPTILAALKRAAAIGDGADRADSNPDAEKRQKNFLEEARRREMQDSMDMDLGFGGSRFADDEDEEGVWDERGGVGNKRKRGPKKRKGDKENADDVMRVLEGRKKVESSGKGVGKAAGKAG</sequence>
<protein>
    <recommendedName>
        <fullName evidence="4">RED-like N-terminal domain-containing protein</fullName>
    </recommendedName>
</protein>
<feature type="region of interest" description="Disordered" evidence="3">
    <location>
        <begin position="1"/>
        <end position="126"/>
    </location>
</feature>
<evidence type="ECO:0000256" key="2">
    <source>
        <dbReference type="ARBA" id="ARBA00023242"/>
    </source>
</evidence>
<evidence type="ECO:0000313" key="6">
    <source>
        <dbReference type="Proteomes" id="UP000224634"/>
    </source>
</evidence>
<name>A0A2B7XUX2_POLH7</name>
<feature type="compositionally biased region" description="Gly residues" evidence="3">
    <location>
        <begin position="561"/>
        <end position="571"/>
    </location>
</feature>
<dbReference type="OrthoDB" id="3366823at2759"/>
<proteinExistence type="predicted"/>
<dbReference type="STRING" id="1447883.A0A2B7XUX2"/>
<comment type="caution">
    <text evidence="5">The sequence shown here is derived from an EMBL/GenBank/DDBJ whole genome shotgun (WGS) entry which is preliminary data.</text>
</comment>
<evidence type="ECO:0000313" key="5">
    <source>
        <dbReference type="EMBL" id="PGH13006.1"/>
    </source>
</evidence>
<feature type="region of interest" description="Disordered" evidence="3">
    <location>
        <begin position="210"/>
        <end position="238"/>
    </location>
</feature>
<feature type="compositionally biased region" description="Low complexity" evidence="3">
    <location>
        <begin position="430"/>
        <end position="446"/>
    </location>
</feature>
<keyword evidence="6" id="KW-1185">Reference proteome</keyword>
<feature type="domain" description="RED-like N-terminal" evidence="4">
    <location>
        <begin position="81"/>
        <end position="215"/>
    </location>
</feature>
<feature type="region of interest" description="Disordered" evidence="3">
    <location>
        <begin position="180"/>
        <end position="199"/>
    </location>
</feature>
<feature type="region of interest" description="Disordered" evidence="3">
    <location>
        <begin position="467"/>
        <end position="571"/>
    </location>
</feature>
<comment type="subcellular location">
    <subcellularLocation>
        <location evidence="1">Nucleus</location>
    </subcellularLocation>
</comment>
<feature type="compositionally biased region" description="Basic residues" evidence="3">
    <location>
        <begin position="527"/>
        <end position="537"/>
    </location>
</feature>
<dbReference type="Proteomes" id="UP000224634">
    <property type="component" value="Unassembled WGS sequence"/>
</dbReference>
<organism evidence="5 6">
    <name type="scientific">Polytolypa hystricis (strain UAMH7299)</name>
    <dbReference type="NCBI Taxonomy" id="1447883"/>
    <lineage>
        <taxon>Eukaryota</taxon>
        <taxon>Fungi</taxon>
        <taxon>Dikarya</taxon>
        <taxon>Ascomycota</taxon>
        <taxon>Pezizomycotina</taxon>
        <taxon>Eurotiomycetes</taxon>
        <taxon>Eurotiomycetidae</taxon>
        <taxon>Onygenales</taxon>
        <taxon>Onygenales incertae sedis</taxon>
        <taxon>Polytolypa</taxon>
    </lineage>
</organism>
<feature type="compositionally biased region" description="Acidic residues" evidence="3">
    <location>
        <begin position="374"/>
        <end position="385"/>
    </location>
</feature>
<keyword evidence="2" id="KW-0539">Nucleus</keyword>
<feature type="compositionally biased region" description="Basic and acidic residues" evidence="3">
    <location>
        <begin position="210"/>
        <end position="224"/>
    </location>
</feature>
<dbReference type="InterPro" id="IPR012916">
    <property type="entry name" value="RED_N"/>
</dbReference>
<feature type="compositionally biased region" description="Basic and acidic residues" evidence="3">
    <location>
        <begin position="386"/>
        <end position="407"/>
    </location>
</feature>
<feature type="region of interest" description="Disordered" evidence="3">
    <location>
        <begin position="311"/>
        <end position="449"/>
    </location>
</feature>
<feature type="compositionally biased region" description="Basic and acidic residues" evidence="3">
    <location>
        <begin position="538"/>
        <end position="558"/>
    </location>
</feature>
<evidence type="ECO:0000256" key="1">
    <source>
        <dbReference type="ARBA" id="ARBA00004123"/>
    </source>
</evidence>
<dbReference type="AlphaFoldDB" id="A0A2B7XUX2"/>
<dbReference type="EMBL" id="PDNA01000109">
    <property type="protein sequence ID" value="PGH13006.1"/>
    <property type="molecule type" value="Genomic_DNA"/>
</dbReference>
<dbReference type="Pfam" id="PF07808">
    <property type="entry name" value="RED_N"/>
    <property type="match status" value="1"/>
</dbReference>
<evidence type="ECO:0000259" key="4">
    <source>
        <dbReference type="Pfam" id="PF07808"/>
    </source>
</evidence>
<dbReference type="GO" id="GO:0005634">
    <property type="term" value="C:nucleus"/>
    <property type="evidence" value="ECO:0007669"/>
    <property type="project" value="UniProtKB-SubCell"/>
</dbReference>
<dbReference type="PANTHER" id="PTHR12765">
    <property type="entry name" value="RED PROTEIN IK FACTOR CYTOKINE IK"/>
    <property type="match status" value="1"/>
</dbReference>